<accession>A0AAW9CSK7</accession>
<dbReference type="AlphaFoldDB" id="A0AAW9CSK7"/>
<name>A0AAW9CSK7_BURTH</name>
<dbReference type="Proteomes" id="UP001272137">
    <property type="component" value="Unassembled WGS sequence"/>
</dbReference>
<feature type="compositionally biased region" description="Basic and acidic residues" evidence="1">
    <location>
        <begin position="13"/>
        <end position="23"/>
    </location>
</feature>
<evidence type="ECO:0000313" key="2">
    <source>
        <dbReference type="EMBL" id="MDW9252801.1"/>
    </source>
</evidence>
<feature type="region of interest" description="Disordered" evidence="1">
    <location>
        <begin position="1"/>
        <end position="46"/>
    </location>
</feature>
<protein>
    <submittedName>
        <fullName evidence="2">Uncharacterized protein</fullName>
    </submittedName>
</protein>
<evidence type="ECO:0000256" key="1">
    <source>
        <dbReference type="SAM" id="MobiDB-lite"/>
    </source>
</evidence>
<comment type="caution">
    <text evidence="2">The sequence shown here is derived from an EMBL/GenBank/DDBJ whole genome shotgun (WGS) entry which is preliminary data.</text>
</comment>
<evidence type="ECO:0000313" key="3">
    <source>
        <dbReference type="Proteomes" id="UP001272137"/>
    </source>
</evidence>
<proteinExistence type="predicted"/>
<reference evidence="2" key="1">
    <citation type="submission" date="2018-08" db="EMBL/GenBank/DDBJ databases">
        <title>Identification of Burkholderia cepacia strains that express a Burkholderia pseudomallei-like capsular polysaccharide.</title>
        <authorList>
            <person name="Burtnick M.N."/>
            <person name="Vongsouvath M."/>
            <person name="Newton P."/>
            <person name="Wuthiekanun V."/>
            <person name="Limmathurotsakul D."/>
            <person name="Brett P.J."/>
            <person name="Chantratita N."/>
            <person name="Dance D.A."/>
        </authorList>
    </citation>
    <scope>NUCLEOTIDE SEQUENCE</scope>
    <source>
        <strain evidence="2">SBXCC001</strain>
    </source>
</reference>
<sequence>MLPNEARSIRRAARVDMNRRRVAPDQPRSISALRKPPKLQKIGCPE</sequence>
<organism evidence="2 3">
    <name type="scientific">Burkholderia thailandensis</name>
    <dbReference type="NCBI Taxonomy" id="57975"/>
    <lineage>
        <taxon>Bacteria</taxon>
        <taxon>Pseudomonadati</taxon>
        <taxon>Pseudomonadota</taxon>
        <taxon>Betaproteobacteria</taxon>
        <taxon>Burkholderiales</taxon>
        <taxon>Burkholderiaceae</taxon>
        <taxon>Burkholderia</taxon>
        <taxon>pseudomallei group</taxon>
    </lineage>
</organism>
<dbReference type="EMBL" id="QXCT01000001">
    <property type="protein sequence ID" value="MDW9252801.1"/>
    <property type="molecule type" value="Genomic_DNA"/>
</dbReference>
<gene>
    <name evidence="2" type="ORF">C7S16_4813</name>
</gene>